<dbReference type="Gramene" id="OMO97861">
    <property type="protein sequence ID" value="OMO97861"/>
    <property type="gene ID" value="CCACVL1_04428"/>
</dbReference>
<accession>A0A1R3JSY9</accession>
<evidence type="ECO:0000313" key="1">
    <source>
        <dbReference type="EMBL" id="OMO97861.1"/>
    </source>
</evidence>
<proteinExistence type="predicted"/>
<dbReference type="AlphaFoldDB" id="A0A1R3JSY9"/>
<sequence length="24" mass="2768">MSAAAAKTWYDESCRRFYGGKNRV</sequence>
<keyword evidence="2" id="KW-1185">Reference proteome</keyword>
<dbReference type="Proteomes" id="UP000188268">
    <property type="component" value="Unassembled WGS sequence"/>
</dbReference>
<reference evidence="1 2" key="1">
    <citation type="submission" date="2013-09" db="EMBL/GenBank/DDBJ databases">
        <title>Corchorus capsularis genome sequencing.</title>
        <authorList>
            <person name="Alam M."/>
            <person name="Haque M.S."/>
            <person name="Islam M.S."/>
            <person name="Emdad E.M."/>
            <person name="Islam M.M."/>
            <person name="Ahmed B."/>
            <person name="Halim A."/>
            <person name="Hossen Q.M.M."/>
            <person name="Hossain M.Z."/>
            <person name="Ahmed R."/>
            <person name="Khan M.M."/>
            <person name="Islam R."/>
            <person name="Rashid M.M."/>
            <person name="Khan S.A."/>
            <person name="Rahman M.S."/>
            <person name="Alam M."/>
        </authorList>
    </citation>
    <scope>NUCLEOTIDE SEQUENCE [LARGE SCALE GENOMIC DNA]</scope>
    <source>
        <strain evidence="2">cv. CVL-1</strain>
        <tissue evidence="1">Whole seedling</tissue>
    </source>
</reference>
<organism evidence="1 2">
    <name type="scientific">Corchorus capsularis</name>
    <name type="common">Jute</name>
    <dbReference type="NCBI Taxonomy" id="210143"/>
    <lineage>
        <taxon>Eukaryota</taxon>
        <taxon>Viridiplantae</taxon>
        <taxon>Streptophyta</taxon>
        <taxon>Embryophyta</taxon>
        <taxon>Tracheophyta</taxon>
        <taxon>Spermatophyta</taxon>
        <taxon>Magnoliopsida</taxon>
        <taxon>eudicotyledons</taxon>
        <taxon>Gunneridae</taxon>
        <taxon>Pentapetalae</taxon>
        <taxon>rosids</taxon>
        <taxon>malvids</taxon>
        <taxon>Malvales</taxon>
        <taxon>Malvaceae</taxon>
        <taxon>Grewioideae</taxon>
        <taxon>Apeibeae</taxon>
        <taxon>Corchorus</taxon>
    </lineage>
</organism>
<comment type="caution">
    <text evidence="1">The sequence shown here is derived from an EMBL/GenBank/DDBJ whole genome shotgun (WGS) entry which is preliminary data.</text>
</comment>
<name>A0A1R3JSY9_COCAP</name>
<dbReference type="EMBL" id="AWWV01007173">
    <property type="protein sequence ID" value="OMO97861.1"/>
    <property type="molecule type" value="Genomic_DNA"/>
</dbReference>
<gene>
    <name evidence="1" type="ORF">CCACVL1_04428</name>
</gene>
<protein>
    <submittedName>
        <fullName evidence="1">Uncharacterized protein</fullName>
    </submittedName>
</protein>
<evidence type="ECO:0000313" key="2">
    <source>
        <dbReference type="Proteomes" id="UP000188268"/>
    </source>
</evidence>